<evidence type="ECO:0000313" key="4">
    <source>
        <dbReference type="Proteomes" id="UP000184267"/>
    </source>
</evidence>
<comment type="caution">
    <text evidence="3">The sequence shown here is derived from an EMBL/GenBank/DDBJ whole genome shotgun (WGS) entry which is preliminary data.</text>
</comment>
<evidence type="ECO:0000256" key="1">
    <source>
        <dbReference type="SAM" id="MobiDB-lite"/>
    </source>
</evidence>
<reference evidence="3 4" key="1">
    <citation type="submission" date="2016-10" db="EMBL/GenBank/DDBJ databases">
        <title>Genome sequence of the basidiomycete white-rot fungus Trametes pubescens.</title>
        <authorList>
            <person name="Makela M.R."/>
            <person name="Granchi Z."/>
            <person name="Peng M."/>
            <person name="De Vries R.P."/>
            <person name="Grigoriev I."/>
            <person name="Riley R."/>
            <person name="Hilden K."/>
        </authorList>
    </citation>
    <scope>NUCLEOTIDE SEQUENCE [LARGE SCALE GENOMIC DNA]</scope>
    <source>
        <strain evidence="3 4">FBCC735</strain>
    </source>
</reference>
<name>A0A1M2W3B8_TRAPU</name>
<evidence type="ECO:0000256" key="2">
    <source>
        <dbReference type="SAM" id="SignalP"/>
    </source>
</evidence>
<organism evidence="3 4">
    <name type="scientific">Trametes pubescens</name>
    <name type="common">White-rot fungus</name>
    <dbReference type="NCBI Taxonomy" id="154538"/>
    <lineage>
        <taxon>Eukaryota</taxon>
        <taxon>Fungi</taxon>
        <taxon>Dikarya</taxon>
        <taxon>Basidiomycota</taxon>
        <taxon>Agaricomycotina</taxon>
        <taxon>Agaricomycetes</taxon>
        <taxon>Polyporales</taxon>
        <taxon>Polyporaceae</taxon>
        <taxon>Trametes</taxon>
    </lineage>
</organism>
<dbReference type="Proteomes" id="UP000184267">
    <property type="component" value="Unassembled WGS sequence"/>
</dbReference>
<dbReference type="AlphaFoldDB" id="A0A1M2W3B8"/>
<evidence type="ECO:0000313" key="3">
    <source>
        <dbReference type="EMBL" id="OJT14357.1"/>
    </source>
</evidence>
<dbReference type="OMA" id="KSCESRY"/>
<feature type="compositionally biased region" description="Low complexity" evidence="1">
    <location>
        <begin position="461"/>
        <end position="480"/>
    </location>
</feature>
<dbReference type="EMBL" id="MNAD01000306">
    <property type="protein sequence ID" value="OJT14357.1"/>
    <property type="molecule type" value="Genomic_DNA"/>
</dbReference>
<accession>A0A1M2W3B8</accession>
<proteinExistence type="predicted"/>
<protein>
    <submittedName>
        <fullName evidence="3">Uncharacterized protein</fullName>
    </submittedName>
</protein>
<keyword evidence="2" id="KW-0732">Signal</keyword>
<feature type="signal peptide" evidence="2">
    <location>
        <begin position="1"/>
        <end position="22"/>
    </location>
</feature>
<feature type="chain" id="PRO_5013132449" evidence="2">
    <location>
        <begin position="23"/>
        <end position="583"/>
    </location>
</feature>
<feature type="region of interest" description="Disordered" evidence="1">
    <location>
        <begin position="409"/>
        <end position="489"/>
    </location>
</feature>
<gene>
    <name evidence="3" type="ORF">TRAPUB_9108</name>
</gene>
<keyword evidence="4" id="KW-1185">Reference proteome</keyword>
<sequence>MHNPTLLGFSLLLLSCASPTLGAPAESTSAPSSPALGFGFNPSFNPPEPASISGTPLLGSAATSSSSDAAITSASSSFEAGPSPLPTEVIAAAAAPTLAAVSPILAATQSAATPTAADHLSAGSYSEALPAVQSDSLATQRVAAASGLSTMKHSKLSSSAHKKLANKFKSMAALSSTVSVPTPSSTRASSVRLDIATSQPVTTSLSVPSSSAEWYQPTTSAFTEPLFSATRSIVQPTTGVLEDPNPEVHNQTISDASMRARKTAIVAAFLILGTLSALGGGVLCFKCGVLPCCHSKDRLRRNRKSRLSLRTAEEGLQKPPRIASLEKSIVPGAPPIASMPTLSRDSHTPSCSTCPDSVTGMKSGISGGASSWRVYATNEDGQYEDVTHVLASDTYVSLRSGHSAASSAYRLSADSGTQPQSSERSNSRASESGASMTAESYKSCESRYSTPSFERRSRDGPPSASASASSSLLPASDSPTPGSPPSPISVLLLTPEQGACGYAGLADAALPRVVVDGGEPLNTVVESEGEDMDIDSQWNVAQAFAAPILQKQKAQVGAGGVGVAEQSVGTVALGGRTCVLMRG</sequence>
<dbReference type="OrthoDB" id="2758596at2759"/>
<feature type="compositionally biased region" description="Low complexity" evidence="1">
    <location>
        <begin position="421"/>
        <end position="435"/>
    </location>
</feature>